<sequence>MKDFFSVLEQRHTTRNYRPDSIDPELVERILRAAQSGPSAGGLQSYGIYRVAESLSRTKLADAADHQEFIAQAPVSLVFCADPEHCAARFGERGRFFAIQDATIAAAYAQLAATALGLSSAWVGRFEEDKVRAAAEIAAHLVPVAVITIGRGDAP</sequence>
<comment type="cofactor">
    <cofactor evidence="1">
        <name>FMN</name>
        <dbReference type="ChEBI" id="CHEBI:58210"/>
    </cofactor>
</comment>
<gene>
    <name evidence="7" type="ORF">EC580_11550</name>
</gene>
<evidence type="ECO:0000256" key="1">
    <source>
        <dbReference type="ARBA" id="ARBA00001917"/>
    </source>
</evidence>
<feature type="domain" description="Nitroreductase" evidence="6">
    <location>
        <begin position="66"/>
        <end position="151"/>
    </location>
</feature>
<accession>A0A3M8QSL9</accession>
<dbReference type="AlphaFoldDB" id="A0A3M8QSL9"/>
<keyword evidence="4" id="KW-0288">FMN</keyword>
<protein>
    <submittedName>
        <fullName evidence="7">Nitroreductase</fullName>
    </submittedName>
</protein>
<dbReference type="GO" id="GO:0016491">
    <property type="term" value="F:oxidoreductase activity"/>
    <property type="evidence" value="ECO:0007669"/>
    <property type="project" value="UniProtKB-KW"/>
</dbReference>
<keyword evidence="5" id="KW-0560">Oxidoreductase</keyword>
<evidence type="ECO:0000259" key="6">
    <source>
        <dbReference type="Pfam" id="PF00881"/>
    </source>
</evidence>
<evidence type="ECO:0000256" key="5">
    <source>
        <dbReference type="ARBA" id="ARBA00023002"/>
    </source>
</evidence>
<dbReference type="InterPro" id="IPR029479">
    <property type="entry name" value="Nitroreductase"/>
</dbReference>
<proteinExistence type="inferred from homology"/>
<comment type="similarity">
    <text evidence="2">Belongs to the nitroreductase family.</text>
</comment>
<reference evidence="7" key="1">
    <citation type="submission" date="2018-10" db="EMBL/GenBank/DDBJ databases">
        <title>Acidithiobacillus sulfuriphilus sp. nov.: an extremely acidophilic sulfur-oxidizing chemolithotroph isolated from a neutral pH environment.</title>
        <authorList>
            <person name="Falagan C."/>
            <person name="Moya-Beltran A."/>
            <person name="Quatrini R."/>
            <person name="Johnson D.B."/>
        </authorList>
    </citation>
    <scope>NUCLEOTIDE SEQUENCE [LARGE SCALE GENOMIC DNA]</scope>
    <source>
        <strain evidence="7">CJ-2</strain>
    </source>
</reference>
<dbReference type="EMBL" id="RIZI01000187">
    <property type="protein sequence ID" value="RNF59299.1"/>
    <property type="molecule type" value="Genomic_DNA"/>
</dbReference>
<name>A0A3M8QSL9_9PROT</name>
<evidence type="ECO:0000256" key="4">
    <source>
        <dbReference type="ARBA" id="ARBA00022643"/>
    </source>
</evidence>
<dbReference type="InterPro" id="IPR000415">
    <property type="entry name" value="Nitroreductase-like"/>
</dbReference>
<dbReference type="RefSeq" id="WP_123105204.1">
    <property type="nucleotide sequence ID" value="NZ_CP127527.1"/>
</dbReference>
<evidence type="ECO:0000313" key="7">
    <source>
        <dbReference type="EMBL" id="RNF59299.1"/>
    </source>
</evidence>
<evidence type="ECO:0000256" key="3">
    <source>
        <dbReference type="ARBA" id="ARBA00022630"/>
    </source>
</evidence>
<feature type="domain" description="Nitroreductase" evidence="6">
    <location>
        <begin position="9"/>
        <end position="64"/>
    </location>
</feature>
<dbReference type="OrthoDB" id="3181400at2"/>
<evidence type="ECO:0000256" key="2">
    <source>
        <dbReference type="ARBA" id="ARBA00007118"/>
    </source>
</evidence>
<dbReference type="Pfam" id="PF00881">
    <property type="entry name" value="Nitroreductase"/>
    <property type="match status" value="2"/>
</dbReference>
<comment type="caution">
    <text evidence="7">The sequence shown here is derived from an EMBL/GenBank/DDBJ whole genome shotgun (WGS) entry which is preliminary data.</text>
</comment>
<keyword evidence="3" id="KW-0285">Flavoprotein</keyword>
<dbReference type="Gene3D" id="3.40.109.10">
    <property type="entry name" value="NADH Oxidase"/>
    <property type="match status" value="1"/>
</dbReference>
<dbReference type="PANTHER" id="PTHR43673:SF2">
    <property type="entry name" value="NITROREDUCTASE"/>
    <property type="match status" value="1"/>
</dbReference>
<dbReference type="PANTHER" id="PTHR43673">
    <property type="entry name" value="NAD(P)H NITROREDUCTASE YDGI-RELATED"/>
    <property type="match status" value="1"/>
</dbReference>
<organism evidence="7">
    <name type="scientific">Acidithiobacillus sulfuriphilus</name>
    <dbReference type="NCBI Taxonomy" id="1867749"/>
    <lineage>
        <taxon>Bacteria</taxon>
        <taxon>Pseudomonadati</taxon>
        <taxon>Pseudomonadota</taxon>
        <taxon>Acidithiobacillia</taxon>
        <taxon>Acidithiobacillales</taxon>
        <taxon>Acidithiobacillaceae</taxon>
        <taxon>Acidithiobacillus</taxon>
    </lineage>
</organism>
<dbReference type="SUPFAM" id="SSF55469">
    <property type="entry name" value="FMN-dependent nitroreductase-like"/>
    <property type="match status" value="1"/>
</dbReference>